<dbReference type="Gene3D" id="6.10.280.130">
    <property type="match status" value="1"/>
</dbReference>
<keyword evidence="7 21" id="KW-0349">Heme</keyword>
<dbReference type="InterPro" id="IPR032858">
    <property type="entry name" value="CcoP_N"/>
</dbReference>
<comment type="function">
    <text evidence="19">C-type cytochrome. Part of the cbb3-type cytochrome c oxidase complex. CcoP subunit is required for transferring electrons from donor cytochrome c via its heme groups to CcoO subunit. From there, electrons are shuttled to the catalytic binuclear center of CcoN subunit where oxygen reduction takes place. The complex also functions as a proton pump.</text>
</comment>
<dbReference type="InterPro" id="IPR050597">
    <property type="entry name" value="Cytochrome_c_Oxidase_Subunit"/>
</dbReference>
<keyword evidence="15 21" id="KW-0560">Oxidoreductase</keyword>
<dbReference type="GO" id="GO:0020037">
    <property type="term" value="F:heme binding"/>
    <property type="evidence" value="ECO:0007669"/>
    <property type="project" value="InterPro"/>
</dbReference>
<keyword evidence="13 21" id="KW-0249">Electron transport</keyword>
<sequence length="324" mass="35409">MTTFWSWYVTLLTSATLVALTVLIFATRKGQRQESTEETVGHAFDGIEEYDNPLPKWWFMLFVGTLIFAVGYLVLYPGMGNWKGIFPGYSTVTEGKPFADGQPGWTGVHQWEKEMDKADKQYGPLFQKYAAMPIEEVAKDEKALKMGGRLFASNCSVCHGSDAKGSYGFPNLTDADWRWGGEAETIKTTILGGRHGIMPAWGEVIGEQGVRDVAAFVRVTLDGRDLPKDANANPEAGKAIFAANCVACHGPEGKGTPAMGAPNLTHPGAFIYGSSFAQLQQTIRYGRQGTMPAQEEHLGNDKVHLLAAYVYSLSHKNAAETESK</sequence>
<feature type="binding site" description="covalent" evidence="23">
    <location>
        <position position="248"/>
    </location>
    <ligand>
        <name>heme c</name>
        <dbReference type="ChEBI" id="CHEBI:61717"/>
        <label>2</label>
    </ligand>
</feature>
<dbReference type="PROSITE" id="PS51007">
    <property type="entry name" value="CYTC"/>
    <property type="match status" value="2"/>
</dbReference>
<evidence type="ECO:0000256" key="16">
    <source>
        <dbReference type="ARBA" id="ARBA00023004"/>
    </source>
</evidence>
<evidence type="ECO:0000256" key="2">
    <source>
        <dbReference type="ARBA" id="ARBA00004673"/>
    </source>
</evidence>
<keyword evidence="9 24" id="KW-0812">Transmembrane</keyword>
<organism evidence="26">
    <name type="scientific">Pseudomonas solani</name>
    <dbReference type="NCBI Taxonomy" id="2731552"/>
    <lineage>
        <taxon>Bacteria</taxon>
        <taxon>Pseudomonadati</taxon>
        <taxon>Pseudomonadota</taxon>
        <taxon>Gammaproteobacteria</taxon>
        <taxon>Pseudomonadales</taxon>
        <taxon>Pseudomonadaceae</taxon>
        <taxon>Pseudomonas</taxon>
    </lineage>
</organism>
<dbReference type="InterPro" id="IPR009056">
    <property type="entry name" value="Cyt_c-like_dom"/>
</dbReference>
<comment type="subcellular location">
    <subcellularLocation>
        <location evidence="1">Cell inner membrane</location>
        <topology evidence="1">Multi-pass membrane protein</topology>
    </subcellularLocation>
</comment>
<comment type="cofactor">
    <cofactor evidence="21 23">
        <name>heme c</name>
        <dbReference type="ChEBI" id="CHEBI:61717"/>
    </cofactor>
    <text evidence="21 23">Binds 2 heme C groups per subunit.</text>
</comment>
<keyword evidence="5 21" id="KW-1003">Cell membrane</keyword>
<evidence type="ECO:0000256" key="1">
    <source>
        <dbReference type="ARBA" id="ARBA00004429"/>
    </source>
</evidence>
<evidence type="ECO:0000256" key="4">
    <source>
        <dbReference type="ARBA" id="ARBA00022448"/>
    </source>
</evidence>
<dbReference type="Gene3D" id="1.10.760.10">
    <property type="entry name" value="Cytochrome c-like domain"/>
    <property type="match status" value="2"/>
</dbReference>
<evidence type="ECO:0000256" key="18">
    <source>
        <dbReference type="ARBA" id="ARBA00023136"/>
    </source>
</evidence>
<keyword evidence="11" id="KW-0677">Repeat</keyword>
<feature type="binding site" description="covalent" evidence="23">
    <location>
        <position position="245"/>
    </location>
    <ligand>
        <name>heme c</name>
        <dbReference type="ChEBI" id="CHEBI:61717"/>
        <label>2</label>
    </ligand>
</feature>
<keyword evidence="17 21" id="KW-0406">Ion transport</keyword>
<name>A0AAU7Y8N6_9PSED</name>
<evidence type="ECO:0000256" key="5">
    <source>
        <dbReference type="ARBA" id="ARBA00022475"/>
    </source>
</evidence>
<feature type="binding site" description="axial binding residue" evidence="22">
    <location>
        <position position="291"/>
    </location>
    <ligand>
        <name>heme c</name>
        <dbReference type="ChEBI" id="CHEBI:61717"/>
        <label>1</label>
    </ligand>
    <ligandPart>
        <name>Fe</name>
        <dbReference type="ChEBI" id="CHEBI:18248"/>
    </ligandPart>
</feature>
<feature type="transmembrane region" description="Helical" evidence="24">
    <location>
        <begin position="57"/>
        <end position="76"/>
    </location>
</feature>
<dbReference type="PIRSF" id="PIRSF000006">
    <property type="entry name" value="Cbb3-Cox_fixP"/>
    <property type="match status" value="1"/>
</dbReference>
<dbReference type="PANTHER" id="PTHR33751:SF1">
    <property type="entry name" value="CBB3-TYPE CYTOCHROME C OXIDASE SUBUNIT FIXP"/>
    <property type="match status" value="1"/>
</dbReference>
<evidence type="ECO:0000313" key="26">
    <source>
        <dbReference type="EMBL" id="XBY66470.1"/>
    </source>
</evidence>
<keyword evidence="18 21" id="KW-0472">Membrane</keyword>
<evidence type="ECO:0000256" key="9">
    <source>
        <dbReference type="ARBA" id="ARBA00022692"/>
    </source>
</evidence>
<dbReference type="RefSeq" id="WP_271658236.1">
    <property type="nucleotide sequence ID" value="NZ_CP146285.1"/>
</dbReference>
<dbReference type="InterPro" id="IPR008168">
    <property type="entry name" value="Cyt_C_IC"/>
</dbReference>
<dbReference type="GO" id="GO:0005886">
    <property type="term" value="C:plasma membrane"/>
    <property type="evidence" value="ECO:0007669"/>
    <property type="project" value="UniProtKB-SubCell"/>
</dbReference>
<protein>
    <recommendedName>
        <fullName evidence="21">Cbb3-type cytochrome c oxidase subunit</fullName>
    </recommendedName>
</protein>
<evidence type="ECO:0000256" key="8">
    <source>
        <dbReference type="ARBA" id="ARBA00022660"/>
    </source>
</evidence>
<dbReference type="GO" id="GO:1902600">
    <property type="term" value="P:proton transmembrane transport"/>
    <property type="evidence" value="ECO:0007669"/>
    <property type="project" value="UniProtKB-KW"/>
</dbReference>
<dbReference type="FunFam" id="1.10.760.10:FF:000015">
    <property type="entry name" value="Cbb3-type cytochrome c oxidase subunit"/>
    <property type="match status" value="1"/>
</dbReference>
<dbReference type="NCBIfam" id="TIGR00782">
    <property type="entry name" value="ccoP"/>
    <property type="match status" value="1"/>
</dbReference>
<evidence type="ECO:0000256" key="15">
    <source>
        <dbReference type="ARBA" id="ARBA00023002"/>
    </source>
</evidence>
<feature type="domain" description="Cytochrome c" evidence="25">
    <location>
        <begin position="142"/>
        <end position="221"/>
    </location>
</feature>
<evidence type="ECO:0000256" key="3">
    <source>
        <dbReference type="ARBA" id="ARBA00006113"/>
    </source>
</evidence>
<dbReference type="PANTHER" id="PTHR33751">
    <property type="entry name" value="CBB3-TYPE CYTOCHROME C OXIDASE SUBUNIT FIXP"/>
    <property type="match status" value="1"/>
</dbReference>
<comment type="pathway">
    <text evidence="2 21">Energy metabolism; oxidative phosphorylation.</text>
</comment>
<keyword evidence="8 21" id="KW-0679">Respiratory chain</keyword>
<evidence type="ECO:0000256" key="21">
    <source>
        <dbReference type="PIRNR" id="PIRNR000006"/>
    </source>
</evidence>
<evidence type="ECO:0000256" key="11">
    <source>
        <dbReference type="ARBA" id="ARBA00022737"/>
    </source>
</evidence>
<dbReference type="FunFam" id="1.10.760.10:FF:000013">
    <property type="entry name" value="Cbb3-type cytochrome c oxidase subunit"/>
    <property type="match status" value="1"/>
</dbReference>
<dbReference type="PRINTS" id="PR00605">
    <property type="entry name" value="CYTCHROMECIC"/>
</dbReference>
<gene>
    <name evidence="26" type="primary">ccoP</name>
    <name evidence="26" type="ORF">ABS648_12105</name>
</gene>
<dbReference type="Pfam" id="PF13442">
    <property type="entry name" value="Cytochrome_CBB3"/>
    <property type="match status" value="2"/>
</dbReference>
<evidence type="ECO:0000256" key="22">
    <source>
        <dbReference type="PIRSR" id="PIRSR000006-1"/>
    </source>
</evidence>
<evidence type="ECO:0000256" key="13">
    <source>
        <dbReference type="ARBA" id="ARBA00022982"/>
    </source>
</evidence>
<comment type="similarity">
    <text evidence="3 21">Belongs to the CcoP / FixP family.</text>
</comment>
<evidence type="ECO:0000256" key="20">
    <source>
        <dbReference type="ARBA" id="ARBA00063356"/>
    </source>
</evidence>
<proteinExistence type="inferred from homology"/>
<dbReference type="InterPro" id="IPR036909">
    <property type="entry name" value="Cyt_c-like_dom_sf"/>
</dbReference>
<feature type="binding site" description="axial binding residue" evidence="22">
    <location>
        <position position="249"/>
    </location>
    <ligand>
        <name>heme c</name>
        <dbReference type="ChEBI" id="CHEBI:61717"/>
        <label>2</label>
    </ligand>
    <ligandPart>
        <name>Fe</name>
        <dbReference type="ChEBI" id="CHEBI:18248"/>
    </ligandPart>
</feature>
<dbReference type="GO" id="GO:0005506">
    <property type="term" value="F:iron ion binding"/>
    <property type="evidence" value="ECO:0007669"/>
    <property type="project" value="InterPro"/>
</dbReference>
<keyword evidence="10 21" id="KW-0479">Metal-binding</keyword>
<keyword evidence="4 21" id="KW-0813">Transport</keyword>
<dbReference type="AlphaFoldDB" id="A0AAU7Y8N6"/>
<evidence type="ECO:0000256" key="7">
    <source>
        <dbReference type="ARBA" id="ARBA00022617"/>
    </source>
</evidence>
<keyword evidence="6 21" id="KW-0997">Cell inner membrane</keyword>
<feature type="binding site" description="axial binding residue" evidence="22">
    <location>
        <position position="198"/>
    </location>
    <ligand>
        <name>heme c</name>
        <dbReference type="ChEBI" id="CHEBI:61717"/>
        <label>2</label>
    </ligand>
    <ligandPart>
        <name>Fe</name>
        <dbReference type="ChEBI" id="CHEBI:18248"/>
    </ligandPart>
</feature>
<evidence type="ECO:0000256" key="17">
    <source>
        <dbReference type="ARBA" id="ARBA00023065"/>
    </source>
</evidence>
<keyword evidence="16 21" id="KW-0408">Iron</keyword>
<feature type="binding site" description="axial binding residue" evidence="22">
    <location>
        <position position="159"/>
    </location>
    <ligand>
        <name>heme c</name>
        <dbReference type="ChEBI" id="CHEBI:61717"/>
        <label>1</label>
    </ligand>
    <ligandPart>
        <name>Fe</name>
        <dbReference type="ChEBI" id="CHEBI:18248"/>
    </ligandPart>
</feature>
<dbReference type="EMBL" id="CP158373">
    <property type="protein sequence ID" value="XBY66470.1"/>
    <property type="molecule type" value="Genomic_DNA"/>
</dbReference>
<feature type="binding site" description="covalent" evidence="23">
    <location>
        <position position="158"/>
    </location>
    <ligand>
        <name>heme c</name>
        <dbReference type="ChEBI" id="CHEBI:61717"/>
        <label>1</label>
    </ligand>
</feature>
<accession>A0AAU7Y8N6</accession>
<feature type="binding site" description="covalent" evidence="23">
    <location>
        <position position="155"/>
    </location>
    <ligand>
        <name>heme c</name>
        <dbReference type="ChEBI" id="CHEBI:61717"/>
        <label>1</label>
    </ligand>
</feature>
<evidence type="ECO:0000256" key="14">
    <source>
        <dbReference type="ARBA" id="ARBA00022989"/>
    </source>
</evidence>
<dbReference type="InterPro" id="IPR038414">
    <property type="entry name" value="CcoP_N_sf"/>
</dbReference>
<evidence type="ECO:0000256" key="23">
    <source>
        <dbReference type="PIRSR" id="PIRSR000006-2"/>
    </source>
</evidence>
<dbReference type="Pfam" id="PF14715">
    <property type="entry name" value="FixP_N"/>
    <property type="match status" value="1"/>
</dbReference>
<evidence type="ECO:0000256" key="24">
    <source>
        <dbReference type="SAM" id="Phobius"/>
    </source>
</evidence>
<evidence type="ECO:0000256" key="6">
    <source>
        <dbReference type="ARBA" id="ARBA00022519"/>
    </source>
</evidence>
<evidence type="ECO:0000256" key="12">
    <source>
        <dbReference type="ARBA" id="ARBA00022781"/>
    </source>
</evidence>
<comment type="subunit">
    <text evidence="20">Component of the cbb3-type cytochrome c oxidase at least composed of CcoN, CcoO, CcoQ and CcoP.</text>
</comment>
<keyword evidence="14 24" id="KW-1133">Transmembrane helix</keyword>
<dbReference type="GO" id="GO:0009055">
    <property type="term" value="F:electron transfer activity"/>
    <property type="evidence" value="ECO:0007669"/>
    <property type="project" value="InterPro"/>
</dbReference>
<feature type="domain" description="Cytochrome c" evidence="25">
    <location>
        <begin position="232"/>
        <end position="314"/>
    </location>
</feature>
<evidence type="ECO:0000256" key="10">
    <source>
        <dbReference type="ARBA" id="ARBA00022723"/>
    </source>
</evidence>
<reference evidence="26" key="1">
    <citation type="submission" date="2023-08" db="EMBL/GenBank/DDBJ databases">
        <title>Increased levels of nutrients transform a symbiont into a lethal pathobiont.</title>
        <authorList>
            <person name="Lachnit T."/>
            <person name="Ulrich L."/>
            <person name="Willmer F.M."/>
            <person name="Hasenbein T."/>
            <person name="Steiner L.X."/>
            <person name="Wolters M."/>
            <person name="Herbst E.M."/>
            <person name="Deines P."/>
        </authorList>
    </citation>
    <scope>NUCLEOTIDE SEQUENCE</scope>
    <source>
        <strain evidence="26">T3</strain>
    </source>
</reference>
<evidence type="ECO:0000259" key="25">
    <source>
        <dbReference type="PROSITE" id="PS51007"/>
    </source>
</evidence>
<feature type="transmembrane region" description="Helical" evidence="24">
    <location>
        <begin position="6"/>
        <end position="26"/>
    </location>
</feature>
<dbReference type="SUPFAM" id="SSF46626">
    <property type="entry name" value="Cytochrome c"/>
    <property type="match status" value="2"/>
</dbReference>
<keyword evidence="12 21" id="KW-0375">Hydrogen ion transport</keyword>
<dbReference type="GO" id="GO:0016491">
    <property type="term" value="F:oxidoreductase activity"/>
    <property type="evidence" value="ECO:0007669"/>
    <property type="project" value="UniProtKB-KW"/>
</dbReference>
<evidence type="ECO:0000256" key="19">
    <source>
        <dbReference type="ARBA" id="ARBA00054634"/>
    </source>
</evidence>
<dbReference type="InterPro" id="IPR004678">
    <property type="entry name" value="Cyt_c_oxidase_cbb3_su3"/>
</dbReference>